<keyword evidence="2" id="KW-1185">Reference proteome</keyword>
<comment type="caution">
    <text evidence="1">The sequence shown here is derived from an EMBL/GenBank/DDBJ whole genome shotgun (WGS) entry which is preliminary data.</text>
</comment>
<evidence type="ECO:0000313" key="1">
    <source>
        <dbReference type="EMBL" id="MDR6966409.1"/>
    </source>
</evidence>
<organism evidence="1 2">
    <name type="scientific">Flavobacterium arsenatis</name>
    <dbReference type="NCBI Taxonomy" id="1484332"/>
    <lineage>
        <taxon>Bacteria</taxon>
        <taxon>Pseudomonadati</taxon>
        <taxon>Bacteroidota</taxon>
        <taxon>Flavobacteriia</taxon>
        <taxon>Flavobacteriales</taxon>
        <taxon>Flavobacteriaceae</taxon>
        <taxon>Flavobacterium</taxon>
    </lineage>
</organism>
<dbReference type="RefSeq" id="WP_310023975.1">
    <property type="nucleotide sequence ID" value="NZ_JAVDVI010000001.1"/>
</dbReference>
<reference evidence="1 2" key="1">
    <citation type="submission" date="2023-07" db="EMBL/GenBank/DDBJ databases">
        <title>Sorghum-associated microbial communities from plants grown in Nebraska, USA.</title>
        <authorList>
            <person name="Schachtman D."/>
        </authorList>
    </citation>
    <scope>NUCLEOTIDE SEQUENCE [LARGE SCALE GENOMIC DNA]</scope>
    <source>
        <strain evidence="1 2">3773</strain>
    </source>
</reference>
<protein>
    <submittedName>
        <fullName evidence="1">Uncharacterized protein</fullName>
    </submittedName>
</protein>
<gene>
    <name evidence="1" type="ORF">J2X31_000402</name>
</gene>
<dbReference type="EMBL" id="JAVDVI010000001">
    <property type="protein sequence ID" value="MDR6966409.1"/>
    <property type="molecule type" value="Genomic_DNA"/>
</dbReference>
<accession>A0ABU1TK93</accession>
<evidence type="ECO:0000313" key="2">
    <source>
        <dbReference type="Proteomes" id="UP001255185"/>
    </source>
</evidence>
<sequence length="60" mass="7208">MKIQFQTKDESNKKQLEDFLKLSKGERVYSFLRLMYQMKQFPMKEEPSKSGNFVITIKSK</sequence>
<proteinExistence type="predicted"/>
<name>A0ABU1TK93_9FLAO</name>
<dbReference type="Proteomes" id="UP001255185">
    <property type="component" value="Unassembled WGS sequence"/>
</dbReference>